<dbReference type="NCBIfam" id="TIGR00756">
    <property type="entry name" value="PPR"/>
    <property type="match status" value="1"/>
</dbReference>
<dbReference type="Proteomes" id="UP001283361">
    <property type="component" value="Unassembled WGS sequence"/>
</dbReference>
<dbReference type="GO" id="GO:0005759">
    <property type="term" value="C:mitochondrial matrix"/>
    <property type="evidence" value="ECO:0007669"/>
    <property type="project" value="TreeGrafter"/>
</dbReference>
<evidence type="ECO:0000313" key="3">
    <source>
        <dbReference type="Proteomes" id="UP001283361"/>
    </source>
</evidence>
<organism evidence="2 3">
    <name type="scientific">Elysia crispata</name>
    <name type="common">lettuce slug</name>
    <dbReference type="NCBI Taxonomy" id="231223"/>
    <lineage>
        <taxon>Eukaryota</taxon>
        <taxon>Metazoa</taxon>
        <taxon>Spiralia</taxon>
        <taxon>Lophotrochozoa</taxon>
        <taxon>Mollusca</taxon>
        <taxon>Gastropoda</taxon>
        <taxon>Heterobranchia</taxon>
        <taxon>Euthyneura</taxon>
        <taxon>Panpulmonata</taxon>
        <taxon>Sacoglossa</taxon>
        <taxon>Placobranchoidea</taxon>
        <taxon>Plakobranchidae</taxon>
        <taxon>Elysia</taxon>
    </lineage>
</organism>
<dbReference type="GO" id="GO:0042780">
    <property type="term" value="P:tRNA 3'-end processing"/>
    <property type="evidence" value="ECO:0007669"/>
    <property type="project" value="TreeGrafter"/>
</dbReference>
<name>A0AAE0ZPG0_9GAST</name>
<gene>
    <name evidence="2" type="ORF">RRG08_027323</name>
</gene>
<dbReference type="PANTHER" id="PTHR24014">
    <property type="entry name" value="2-OXOGLUTARATE AND IRON-DEPENDENT OXYGENASE DOMAIN-CONTAINING PROTEIN 2"/>
    <property type="match status" value="1"/>
</dbReference>
<protein>
    <recommendedName>
        <fullName evidence="4">Pentatricopeptide repeat-containing protein 1, mitochondrial</fullName>
    </recommendedName>
</protein>
<sequence>MARNNLAYLNNGLATIFIVQYASKHTGDVRKIFEHGNHSEDLKTQSELIEQSSAASESAACNTGSKVKSSLAARKHFKKTFLDKFPSLIRETEGGKTDDADIFGTLSHNAALNSFDKEERNSRDDRNANERLSDMFPEDVDEVRDRRLNIPLTREGRIGKNAYYYTRKMSILGRQGKIKEAIAIFDHWMMLRDRVMPNKRTFNVLIGILGRVGYTDKAFEVYTKMRNLGLDPEDQVYTGLFNACANSPWPKKSLKQAENLLSALQNKGVQANIITLKAAAKAMAFCGNFPKAFIILDEASNYMSLDVECFDHLLMACAADKQRGFQRALQVWQKMQEFNVQPQTSTYNLLIRNIRDCGIGDPDEFAKALGLGNGESILIEQALLLKSVEPSQCKDKSDNQLALPAKGATYIDQMISYPLNAYTCWSSSEKSDMDTGESLSLKQESHNLFHDIPDFDRNMEEFLMHRDAQREKSGSVDMYEWWENQPLNMQQQHEEQLSLVGQLNCSDLEAEQYTTEAQLEALNLGLEDDNLLSETVCSDNTTHTIKGMSNRGSCSSELVPKLSQNSSNQVRLNQRALHIKDITTPDLRLALLGGARKLVIHMSDSGAVPDVRTFSQLVPCLPNTEVAENELLQLMKEMKITPDVDLFNDIMLKRNFRHNGQSAKDLLPVMSKLGLVPNMRTYAALALTCLKEYEAHRLLSDMKAANFEPSSEVMGHFIYISRTNFSYKLHMLQKMEWMGLSPVPQTITAIEKSIAITKKNIIVAEKKKDRSSFYLSDEYQKSFCKFLNFYKGWLQRTALHKAPHPWRAFQVQNNIKGEDNDDEN</sequence>
<dbReference type="Gene3D" id="1.25.40.10">
    <property type="entry name" value="Tetratricopeptide repeat domain"/>
    <property type="match status" value="3"/>
</dbReference>
<dbReference type="PANTHER" id="PTHR24014:SF6">
    <property type="entry name" value="PENTATRICOPEPTIDE REPEAT-CONTAINING PROTEIN 1, MITOCHONDRIAL"/>
    <property type="match status" value="1"/>
</dbReference>
<dbReference type="GO" id="GO:0000049">
    <property type="term" value="F:tRNA binding"/>
    <property type="evidence" value="ECO:0007669"/>
    <property type="project" value="TreeGrafter"/>
</dbReference>
<comment type="caution">
    <text evidence="2">The sequence shown here is derived from an EMBL/GenBank/DDBJ whole genome shotgun (WGS) entry which is preliminary data.</text>
</comment>
<dbReference type="PROSITE" id="PS51375">
    <property type="entry name" value="PPR"/>
    <property type="match status" value="1"/>
</dbReference>
<dbReference type="EMBL" id="JAWDGP010003613">
    <property type="protein sequence ID" value="KAK3772586.1"/>
    <property type="molecule type" value="Genomic_DNA"/>
</dbReference>
<evidence type="ECO:0008006" key="4">
    <source>
        <dbReference type="Google" id="ProtNLM"/>
    </source>
</evidence>
<dbReference type="AlphaFoldDB" id="A0AAE0ZPG0"/>
<dbReference type="Pfam" id="PF13812">
    <property type="entry name" value="PPR_3"/>
    <property type="match status" value="1"/>
</dbReference>
<evidence type="ECO:0000313" key="2">
    <source>
        <dbReference type="EMBL" id="KAK3772586.1"/>
    </source>
</evidence>
<accession>A0AAE0ZPG0</accession>
<reference evidence="2" key="1">
    <citation type="journal article" date="2023" name="G3 (Bethesda)">
        <title>A reference genome for the long-term kleptoplast-retaining sea slug Elysia crispata morphotype clarki.</title>
        <authorList>
            <person name="Eastman K.E."/>
            <person name="Pendleton A.L."/>
            <person name="Shaikh M.A."/>
            <person name="Suttiyut T."/>
            <person name="Ogas R."/>
            <person name="Tomko P."/>
            <person name="Gavelis G."/>
            <person name="Widhalm J.R."/>
            <person name="Wisecaver J.H."/>
        </authorList>
    </citation>
    <scope>NUCLEOTIDE SEQUENCE</scope>
    <source>
        <strain evidence="2">ECLA1</strain>
    </source>
</reference>
<dbReference type="Pfam" id="PF13041">
    <property type="entry name" value="PPR_2"/>
    <property type="match status" value="1"/>
</dbReference>
<evidence type="ECO:0000256" key="1">
    <source>
        <dbReference type="PROSITE-ProRule" id="PRU00708"/>
    </source>
</evidence>
<dbReference type="InterPro" id="IPR002885">
    <property type="entry name" value="PPR_rpt"/>
</dbReference>
<keyword evidence="3" id="KW-1185">Reference proteome</keyword>
<feature type="repeat" description="PPR" evidence="1">
    <location>
        <begin position="198"/>
        <end position="232"/>
    </location>
</feature>
<proteinExistence type="predicted"/>
<dbReference type="InterPro" id="IPR011990">
    <property type="entry name" value="TPR-like_helical_dom_sf"/>
</dbReference>